<dbReference type="Proteomes" id="UP000233786">
    <property type="component" value="Unassembled WGS sequence"/>
</dbReference>
<reference evidence="1" key="1">
    <citation type="submission" date="2017-12" db="EMBL/GenBank/DDBJ databases">
        <title>Sequencing the genomes of 1000 Actinobacteria strains.</title>
        <authorList>
            <person name="Klenk H.-P."/>
        </authorList>
    </citation>
    <scope>NUCLEOTIDE SEQUENCE [LARGE SCALE GENOMIC DNA]</scope>
    <source>
        <strain evidence="1">DSM 44228</strain>
    </source>
</reference>
<dbReference type="EMBL" id="PJNB01000001">
    <property type="protein sequence ID" value="PKW15336.1"/>
    <property type="molecule type" value="Genomic_DNA"/>
</dbReference>
<comment type="caution">
    <text evidence="1">The sequence shown here is derived from an EMBL/GenBank/DDBJ whole genome shotgun (WGS) entry which is preliminary data.</text>
</comment>
<dbReference type="AlphaFoldDB" id="A0A2N3XXE2"/>
<keyword evidence="2" id="KW-1185">Reference proteome</keyword>
<accession>A0A2N3XXE2</accession>
<proteinExistence type="predicted"/>
<gene>
    <name evidence="1" type="ORF">A8926_3030</name>
</gene>
<evidence type="ECO:0000313" key="2">
    <source>
        <dbReference type="Proteomes" id="UP000233786"/>
    </source>
</evidence>
<sequence length="111" mass="12356">MARRVRDILRNVVNEPARGLLRDPPPSAHEFPVDAAMPVTPLVLLEDRLDRGLELLLRIGAGLAGLVVEKRRPGQPGNVEQHLETMLSPDSDHGGYFRRCSCALKARNFPR</sequence>
<name>A0A2N3XXE2_SACSN</name>
<protein>
    <submittedName>
        <fullName evidence="1">Uncharacterized protein</fullName>
    </submittedName>
</protein>
<evidence type="ECO:0000313" key="1">
    <source>
        <dbReference type="EMBL" id="PKW15336.1"/>
    </source>
</evidence>
<organism evidence="1 2">
    <name type="scientific">Saccharopolyspora spinosa</name>
    <dbReference type="NCBI Taxonomy" id="60894"/>
    <lineage>
        <taxon>Bacteria</taxon>
        <taxon>Bacillati</taxon>
        <taxon>Actinomycetota</taxon>
        <taxon>Actinomycetes</taxon>
        <taxon>Pseudonocardiales</taxon>
        <taxon>Pseudonocardiaceae</taxon>
        <taxon>Saccharopolyspora</taxon>
    </lineage>
</organism>